<keyword evidence="3" id="KW-1185">Reference proteome</keyword>
<organism evidence="2 3">
    <name type="scientific">Dorea ammoniilytica</name>
    <dbReference type="NCBI Taxonomy" id="2981788"/>
    <lineage>
        <taxon>Bacteria</taxon>
        <taxon>Bacillati</taxon>
        <taxon>Bacillota</taxon>
        <taxon>Clostridia</taxon>
        <taxon>Lachnospirales</taxon>
        <taxon>Lachnospiraceae</taxon>
        <taxon>Dorea</taxon>
    </lineage>
</organism>
<dbReference type="Proteomes" id="UP001207605">
    <property type="component" value="Unassembled WGS sequence"/>
</dbReference>
<evidence type="ECO:0000313" key="3">
    <source>
        <dbReference type="Proteomes" id="UP001207605"/>
    </source>
</evidence>
<name>A0ABT2S4S2_9FIRM</name>
<feature type="domain" description="GerMN" evidence="1">
    <location>
        <begin position="57"/>
        <end position="142"/>
    </location>
</feature>
<comment type="caution">
    <text evidence="2">The sequence shown here is derived from an EMBL/GenBank/DDBJ whole genome shotgun (WGS) entry which is preliminary data.</text>
</comment>
<evidence type="ECO:0000259" key="1">
    <source>
        <dbReference type="SMART" id="SM00909"/>
    </source>
</evidence>
<sequence>MKKSGWMIALLMFGCLLTVGCHKEESYDMQIYYLNSEETALNTEGYNLKSDKAEGQVQEVLKKMQNPKDSVECVPAIPTDLMITDIRLEDGRLDLYFSEDYNILDAASEALLQAAVVQTVTQIDGVERVQFHVADEVLKDHHGDEVGYLRSEDFVQK</sequence>
<protein>
    <submittedName>
        <fullName evidence="2">GerMN domain-containing protein</fullName>
    </submittedName>
</protein>
<dbReference type="PROSITE" id="PS51257">
    <property type="entry name" value="PROKAR_LIPOPROTEIN"/>
    <property type="match status" value="1"/>
</dbReference>
<dbReference type="Pfam" id="PF10646">
    <property type="entry name" value="Germane"/>
    <property type="match status" value="1"/>
</dbReference>
<proteinExistence type="predicted"/>
<reference evidence="2 3" key="1">
    <citation type="journal article" date="2021" name="ISME Commun">
        <title>Automated analysis of genomic sequences facilitates high-throughput and comprehensive description of bacteria.</title>
        <authorList>
            <person name="Hitch T.C.A."/>
        </authorList>
    </citation>
    <scope>NUCLEOTIDE SEQUENCE [LARGE SCALE GENOMIC DNA]</scope>
    <source>
        <strain evidence="2 3">Sanger_02</strain>
    </source>
</reference>
<dbReference type="SMART" id="SM00909">
    <property type="entry name" value="Germane"/>
    <property type="match status" value="1"/>
</dbReference>
<dbReference type="EMBL" id="JAOQJV010000004">
    <property type="protein sequence ID" value="MCU6699589.1"/>
    <property type="molecule type" value="Genomic_DNA"/>
</dbReference>
<evidence type="ECO:0000313" key="2">
    <source>
        <dbReference type="EMBL" id="MCU6699589.1"/>
    </source>
</evidence>
<dbReference type="InterPro" id="IPR019606">
    <property type="entry name" value="GerMN"/>
</dbReference>
<dbReference type="RefSeq" id="WP_262581148.1">
    <property type="nucleotide sequence ID" value="NZ_JAOQJV010000004.1"/>
</dbReference>
<accession>A0ABT2S4S2</accession>
<gene>
    <name evidence="2" type="ORF">OCV65_04975</name>
</gene>